<keyword evidence="1" id="KW-1133">Transmembrane helix</keyword>
<feature type="transmembrane region" description="Helical" evidence="1">
    <location>
        <begin position="12"/>
        <end position="34"/>
    </location>
</feature>
<keyword evidence="1" id="KW-0472">Membrane</keyword>
<feature type="transmembrane region" description="Helical" evidence="1">
    <location>
        <begin position="502"/>
        <end position="526"/>
    </location>
</feature>
<dbReference type="AlphaFoldDB" id="A0A8K1CL72"/>
<gene>
    <name evidence="2" type="ORF">Poli38472_009271</name>
</gene>
<evidence type="ECO:0000313" key="3">
    <source>
        <dbReference type="Proteomes" id="UP000794436"/>
    </source>
</evidence>
<dbReference type="OrthoDB" id="152055at2759"/>
<feature type="transmembrane region" description="Helical" evidence="1">
    <location>
        <begin position="394"/>
        <end position="415"/>
    </location>
</feature>
<reference evidence="2" key="1">
    <citation type="submission" date="2019-03" db="EMBL/GenBank/DDBJ databases">
        <title>Long read genome sequence of the mycoparasitic Pythium oligandrum ATCC 38472 isolated from sugarbeet rhizosphere.</title>
        <authorList>
            <person name="Gaulin E."/>
        </authorList>
    </citation>
    <scope>NUCLEOTIDE SEQUENCE</scope>
    <source>
        <strain evidence="2">ATCC 38472_TT</strain>
    </source>
</reference>
<feature type="transmembrane region" description="Helical" evidence="1">
    <location>
        <begin position="272"/>
        <end position="298"/>
    </location>
</feature>
<protein>
    <submittedName>
        <fullName evidence="2">Uncharacterized protein</fullName>
    </submittedName>
</protein>
<feature type="transmembrane region" description="Helical" evidence="1">
    <location>
        <begin position="449"/>
        <end position="470"/>
    </location>
</feature>
<comment type="caution">
    <text evidence="2">The sequence shown here is derived from an EMBL/GenBank/DDBJ whole genome shotgun (WGS) entry which is preliminary data.</text>
</comment>
<keyword evidence="3" id="KW-1185">Reference proteome</keyword>
<proteinExistence type="predicted"/>
<accession>A0A8K1CL72</accession>
<dbReference type="EMBL" id="SPLM01000038">
    <property type="protein sequence ID" value="TMW65104.1"/>
    <property type="molecule type" value="Genomic_DNA"/>
</dbReference>
<dbReference type="Proteomes" id="UP000794436">
    <property type="component" value="Unassembled WGS sequence"/>
</dbReference>
<organism evidence="2 3">
    <name type="scientific">Pythium oligandrum</name>
    <name type="common">Mycoparasitic fungus</name>
    <dbReference type="NCBI Taxonomy" id="41045"/>
    <lineage>
        <taxon>Eukaryota</taxon>
        <taxon>Sar</taxon>
        <taxon>Stramenopiles</taxon>
        <taxon>Oomycota</taxon>
        <taxon>Peronosporomycetes</taxon>
        <taxon>Pythiales</taxon>
        <taxon>Pythiaceae</taxon>
        <taxon>Pythium</taxon>
    </lineage>
</organism>
<evidence type="ECO:0000313" key="2">
    <source>
        <dbReference type="EMBL" id="TMW65104.1"/>
    </source>
</evidence>
<keyword evidence="1" id="KW-0812">Transmembrane</keyword>
<evidence type="ECO:0000256" key="1">
    <source>
        <dbReference type="SAM" id="Phobius"/>
    </source>
</evidence>
<sequence length="762" mass="85382">MASAKGRRCRFPLIKLVLALLNLGSTVLTIFSGLAENPLLVLLTGKYDPLRARLQDGSINLEIASTETLRLDYITPLKEIGTDFRFITAPRRTPYSTGTNRTLCPVVNSINASTISVCYDDFFGPQGARRFQIPVFSISAPGCKVLNLKPKWRDDCIKTRGNATACYQYIMDNFEALQENRVARVGVVSDWGTQGAAFLKCLGRPFKTFDYQTDMVTHQAFWAGASWHAQIQTSDCQAKPLSQTTDLKWTLFQAMAVNDACDIVMALPQPGWFSTIVSGLYSIVSIVLIVRGVVAFLLQNRSAGYISNEVRYSKDRRLARYCMPFMSFAMLLTEEERSIVVFKGSLLIASDVWMNHWLYITLSILDSVTNVRLSYYTYQLGTGYVIYRVNFQNFLFVCTALTRMSWILCLLHTILRQVFKVAIRSLKSMQVIRATTRDKIERYIDGSTIFLSFKVYNILLFTFFLVMLLVKKNTTFMIRGNPYKPGSYGGIPKIAGFWKSELMCDFVSIFSVLLLCGQTLGTLLMLTRFRLVADNNVMRLLQQRYFWVGWDGLMAAQMLGLDPMHDDLLIEGHAYTKASLGTILQLMYQSGPSAFVHLAGDYIFTSGGFTAEPRTIHFPVRQAVAMGLCISVKGSQRNSTGAEGEASTIASTNRISLHSRRQAGPGAAYRIDETATEDSASTEPLRGTFTKAENTSIFDRRLKLVASGYLGQLVLVDMADPGSVSVNKETGLREYVLTDALAKISILDIRYLLKNDKKLRLQ</sequence>
<name>A0A8K1CL72_PYTOL</name>